<dbReference type="EMBL" id="SOZI01000174">
    <property type="protein sequence ID" value="TNY17807.1"/>
    <property type="molecule type" value="Genomic_DNA"/>
</dbReference>
<gene>
    <name evidence="2" type="ORF">DMC30DRAFT_90192</name>
</gene>
<feature type="compositionally biased region" description="Basic and acidic residues" evidence="1">
    <location>
        <begin position="367"/>
        <end position="377"/>
    </location>
</feature>
<name>A0A5C5FLU6_9BASI</name>
<protein>
    <submittedName>
        <fullName evidence="2">Uncharacterized protein</fullName>
    </submittedName>
</protein>
<sequence>MAHVHGSWTAFQSLSVAAQDVLPHLRGVCVLGGFSGLGLYARVARETWPGLRLSSIFEDGQVPTHWAPIVVYLPPQNQATVVVAQQDFAERAQGDRFERLESPFGSSMFVGTTTSAHGGVEVDGSVKFLPWPANITPEHPRFHSLVRTTSTVDGRTPIPGGHQVNYLSWPALIAQHLVLGAHPDGACAAFFLICGACAIGRFEMAAARAHARTGPGARAPPFRDEAEAIGDAIDVMLSCGERSTVLPVWTERLRHGGFAQEAREWEVQHVDMQGGRPRREEESLLRGYVEVQSVIERVLSAAVRALLTSPVPQPLLTLPLHPFLTLTRTLASHVNSGSGTHTARSRTRSPSLRRRGAAGRSASRRLRSVEAWRGRGM</sequence>
<reference evidence="2 3" key="1">
    <citation type="submission" date="2019-03" db="EMBL/GenBank/DDBJ databases">
        <title>Rhodosporidium diobovatum UCD-FST 08-225 genome sequencing, assembly, and annotation.</title>
        <authorList>
            <person name="Fakankun I.U."/>
            <person name="Fristensky B."/>
            <person name="Levin D.B."/>
        </authorList>
    </citation>
    <scope>NUCLEOTIDE SEQUENCE [LARGE SCALE GENOMIC DNA]</scope>
    <source>
        <strain evidence="2 3">UCD-FST 08-225</strain>
    </source>
</reference>
<keyword evidence="3" id="KW-1185">Reference proteome</keyword>
<evidence type="ECO:0000313" key="3">
    <source>
        <dbReference type="Proteomes" id="UP000311382"/>
    </source>
</evidence>
<proteinExistence type="predicted"/>
<dbReference type="Proteomes" id="UP000311382">
    <property type="component" value="Unassembled WGS sequence"/>
</dbReference>
<dbReference type="AlphaFoldDB" id="A0A5C5FLU6"/>
<evidence type="ECO:0000256" key="1">
    <source>
        <dbReference type="SAM" id="MobiDB-lite"/>
    </source>
</evidence>
<accession>A0A5C5FLU6</accession>
<feature type="region of interest" description="Disordered" evidence="1">
    <location>
        <begin position="333"/>
        <end position="377"/>
    </location>
</feature>
<evidence type="ECO:0000313" key="2">
    <source>
        <dbReference type="EMBL" id="TNY17807.1"/>
    </source>
</evidence>
<comment type="caution">
    <text evidence="2">The sequence shown here is derived from an EMBL/GenBank/DDBJ whole genome shotgun (WGS) entry which is preliminary data.</text>
</comment>
<organism evidence="2 3">
    <name type="scientific">Rhodotorula diobovata</name>
    <dbReference type="NCBI Taxonomy" id="5288"/>
    <lineage>
        <taxon>Eukaryota</taxon>
        <taxon>Fungi</taxon>
        <taxon>Dikarya</taxon>
        <taxon>Basidiomycota</taxon>
        <taxon>Pucciniomycotina</taxon>
        <taxon>Microbotryomycetes</taxon>
        <taxon>Sporidiobolales</taxon>
        <taxon>Sporidiobolaceae</taxon>
        <taxon>Rhodotorula</taxon>
    </lineage>
</organism>
<feature type="compositionally biased region" description="Polar residues" evidence="1">
    <location>
        <begin position="333"/>
        <end position="342"/>
    </location>
</feature>
<feature type="compositionally biased region" description="Basic residues" evidence="1">
    <location>
        <begin position="343"/>
        <end position="366"/>
    </location>
</feature>